<organism evidence="7 8">
    <name type="scientific">Babesia caballi</name>
    <dbReference type="NCBI Taxonomy" id="5871"/>
    <lineage>
        <taxon>Eukaryota</taxon>
        <taxon>Sar</taxon>
        <taxon>Alveolata</taxon>
        <taxon>Apicomplexa</taxon>
        <taxon>Aconoidasida</taxon>
        <taxon>Piroplasmida</taxon>
        <taxon>Babesiidae</taxon>
        <taxon>Babesia</taxon>
    </lineage>
</organism>
<accession>A0AAV4LUL6</accession>
<evidence type="ECO:0000313" key="8">
    <source>
        <dbReference type="Proteomes" id="UP001497744"/>
    </source>
</evidence>
<dbReference type="SUPFAM" id="SSF118203">
    <property type="entry name" value="Vacuolar ATP synthase subunit C"/>
    <property type="match status" value="1"/>
</dbReference>
<dbReference type="PANTHER" id="PTHR10137:SF0">
    <property type="entry name" value="V-TYPE PROTON ATPASE SUBUNIT C"/>
    <property type="match status" value="1"/>
</dbReference>
<dbReference type="InterPro" id="IPR036132">
    <property type="entry name" value="Vac_ATP_synth_c_sf"/>
</dbReference>
<comment type="function">
    <text evidence="5">Subunit of the V1 complex of vacuolar(H+)-ATPase (V-ATPase), a multisubunit enzyme composed of a peripheral complex (V1) that hydrolyzes ATP and a membrane integral complex (V0) that translocates protons. V-ATPase is responsible for acidifying and maintaining the pH of intracellular compartments and in some cell types, is targeted to the plasma membrane, where it is responsible for acidifying the extracellular environment. Subunit C is necessary for the assembly of the catalytic sector of the enzyme and is likely to have a specific function in its catalytic activity.</text>
</comment>
<evidence type="ECO:0000256" key="4">
    <source>
        <dbReference type="ARBA" id="ARBA00023065"/>
    </source>
</evidence>
<dbReference type="RefSeq" id="XP_067715509.1">
    <property type="nucleotide sequence ID" value="XM_067859408.1"/>
</dbReference>
<evidence type="ECO:0000256" key="3">
    <source>
        <dbReference type="ARBA" id="ARBA00022781"/>
    </source>
</evidence>
<evidence type="ECO:0000256" key="5">
    <source>
        <dbReference type="RuleBase" id="RU364010"/>
    </source>
</evidence>
<dbReference type="Proteomes" id="UP001497744">
    <property type="component" value="Unassembled WGS sequence"/>
</dbReference>
<keyword evidence="3 5" id="KW-0375">Hydrogen ion transport</keyword>
<dbReference type="Gene3D" id="3.30.70.1180">
    <property type="entry name" value="Vacuolar atp synthase subunit c, domain 1"/>
    <property type="match status" value="1"/>
</dbReference>
<dbReference type="GeneID" id="94194921"/>
<dbReference type="Gene3D" id="3.30.70.100">
    <property type="match status" value="1"/>
</dbReference>
<feature type="region of interest" description="Disordered" evidence="6">
    <location>
        <begin position="345"/>
        <end position="366"/>
    </location>
</feature>
<keyword evidence="4 5" id="KW-0406">Ion transport</keyword>
<comment type="subunit">
    <text evidence="5">V-ATPase is a heteromultimeric enzyme composed of a peripheral catalytic V1 complex (components A to H) attached to an integral membrane V0 proton pore complex.</text>
</comment>
<gene>
    <name evidence="7" type="ORF">BcabD6B2_28750</name>
</gene>
<dbReference type="PANTHER" id="PTHR10137">
    <property type="entry name" value="V-TYPE PROTON ATPASE SUBUNIT C"/>
    <property type="match status" value="1"/>
</dbReference>
<evidence type="ECO:0000256" key="1">
    <source>
        <dbReference type="ARBA" id="ARBA00006138"/>
    </source>
</evidence>
<sequence>MFVACLSSPTESREQQHVLVRKQLIKNKLCQELGLLNVPHDLRFTTFDDLLVCADELEKEDPVVESVLKKAEALARGVDSSALTIHFQGRQVTLETYISRFQWDDGRFPRYSTVAENLQTLSQLVKKLGDDIMLKASAYADLNNKRLAMKNDAENTYMYRDLTYVITPKVVEDPQDFIDTEHLTTVVVFVPAGMEDEWLSCYMTLSDMVVPNCAKRLEAGTSGHSLWRVLLFKSHVERFVAACESRNYVAKPFVYSEARYNALMEERSKLEAESSRHEAFLSRIYRVAFSDIFTCWIHLKAMRAFCEAVLKFGLPVSFTCFSIWPTARASLNTLKQTLASMLPRRQTTEAAVPGETPRRRDHALSDAHDHDAEPEYDSFVSFTFTVVGY</sequence>
<keyword evidence="8" id="KW-1185">Reference proteome</keyword>
<dbReference type="CDD" id="cd14785">
    <property type="entry name" value="V-ATPase_C"/>
    <property type="match status" value="1"/>
</dbReference>
<comment type="caution">
    <text evidence="7">The sequence shown here is derived from an EMBL/GenBank/DDBJ whole genome shotgun (WGS) entry which is preliminary data.</text>
</comment>
<dbReference type="Gene3D" id="1.20.1460.10">
    <property type="entry name" value="subunit c (vma5p) of the yeast v-atpase, domain 2"/>
    <property type="match status" value="1"/>
</dbReference>
<comment type="similarity">
    <text evidence="1 5">Belongs to the V-ATPase C subunit family.</text>
</comment>
<evidence type="ECO:0000256" key="6">
    <source>
        <dbReference type="SAM" id="MobiDB-lite"/>
    </source>
</evidence>
<name>A0AAV4LUL6_BABCB</name>
<dbReference type="GO" id="GO:0000221">
    <property type="term" value="C:vacuolar proton-transporting V-type ATPase, V1 domain"/>
    <property type="evidence" value="ECO:0007669"/>
    <property type="project" value="TreeGrafter"/>
</dbReference>
<feature type="compositionally biased region" description="Basic and acidic residues" evidence="6">
    <location>
        <begin position="356"/>
        <end position="366"/>
    </location>
</feature>
<dbReference type="Pfam" id="PF03223">
    <property type="entry name" value="V-ATPase_C"/>
    <property type="match status" value="1"/>
</dbReference>
<reference evidence="7 8" key="1">
    <citation type="submission" date="2021-06" db="EMBL/GenBank/DDBJ databases">
        <title>Genome sequence of Babesia caballi.</title>
        <authorList>
            <person name="Yamagishi J."/>
            <person name="Kidaka T."/>
            <person name="Ochi A."/>
        </authorList>
    </citation>
    <scope>NUCLEOTIDE SEQUENCE [LARGE SCALE GENOMIC DNA]</scope>
    <source>
        <strain evidence="7">USDA-D6B2</strain>
    </source>
</reference>
<protein>
    <recommendedName>
        <fullName evidence="5">V-type proton ATPase subunit C</fullName>
    </recommendedName>
</protein>
<evidence type="ECO:0000313" key="7">
    <source>
        <dbReference type="EMBL" id="GIX63440.1"/>
    </source>
</evidence>
<proteinExistence type="inferred from homology"/>
<keyword evidence="2 5" id="KW-0813">Transport</keyword>
<dbReference type="AlphaFoldDB" id="A0AAV4LUL6"/>
<dbReference type="EMBL" id="BPLF01000002">
    <property type="protein sequence ID" value="GIX63440.1"/>
    <property type="molecule type" value="Genomic_DNA"/>
</dbReference>
<evidence type="ECO:0000256" key="2">
    <source>
        <dbReference type="ARBA" id="ARBA00022448"/>
    </source>
</evidence>
<dbReference type="GO" id="GO:0046961">
    <property type="term" value="F:proton-transporting ATPase activity, rotational mechanism"/>
    <property type="evidence" value="ECO:0007669"/>
    <property type="project" value="InterPro"/>
</dbReference>
<dbReference type="InterPro" id="IPR004907">
    <property type="entry name" value="ATPase_V1-cplx_csu"/>
</dbReference>